<accession>A0ABS9L547</accession>
<evidence type="ECO:0000256" key="1">
    <source>
        <dbReference type="SAM" id="Phobius"/>
    </source>
</evidence>
<dbReference type="Pfam" id="PF12730">
    <property type="entry name" value="ABC2_membrane_4"/>
    <property type="match status" value="1"/>
</dbReference>
<reference evidence="2" key="1">
    <citation type="submission" date="2022-01" db="EMBL/GenBank/DDBJ databases">
        <authorList>
            <person name="Jo J.-H."/>
            <person name="Im W.-T."/>
        </authorList>
    </citation>
    <scope>NUCLEOTIDE SEQUENCE</scope>
    <source>
        <strain evidence="2">I2-34</strain>
    </source>
</reference>
<gene>
    <name evidence="2" type="ORF">LVY72_07755</name>
</gene>
<dbReference type="Proteomes" id="UP001165368">
    <property type="component" value="Unassembled WGS sequence"/>
</dbReference>
<feature type="transmembrane region" description="Helical" evidence="1">
    <location>
        <begin position="261"/>
        <end position="282"/>
    </location>
</feature>
<feature type="transmembrane region" description="Helical" evidence="1">
    <location>
        <begin position="89"/>
        <end position="114"/>
    </location>
</feature>
<organism evidence="2 3">
    <name type="scientific">Arthrobacter hankyongi</name>
    <dbReference type="NCBI Taxonomy" id="2904801"/>
    <lineage>
        <taxon>Bacteria</taxon>
        <taxon>Bacillati</taxon>
        <taxon>Actinomycetota</taxon>
        <taxon>Actinomycetes</taxon>
        <taxon>Micrococcales</taxon>
        <taxon>Micrococcaceae</taxon>
        <taxon>Arthrobacter</taxon>
    </lineage>
</organism>
<proteinExistence type="predicted"/>
<feature type="transmembrane region" description="Helical" evidence="1">
    <location>
        <begin position="135"/>
        <end position="160"/>
    </location>
</feature>
<evidence type="ECO:0000313" key="3">
    <source>
        <dbReference type="Proteomes" id="UP001165368"/>
    </source>
</evidence>
<dbReference type="EMBL" id="JAKLTQ010000004">
    <property type="protein sequence ID" value="MCG2621811.1"/>
    <property type="molecule type" value="Genomic_DNA"/>
</dbReference>
<dbReference type="RefSeq" id="WP_237819407.1">
    <property type="nucleotide sequence ID" value="NZ_JAKLTQ010000004.1"/>
</dbReference>
<feature type="transmembrane region" description="Helical" evidence="1">
    <location>
        <begin position="210"/>
        <end position="230"/>
    </location>
</feature>
<comment type="caution">
    <text evidence="2">The sequence shown here is derived from an EMBL/GenBank/DDBJ whole genome shotgun (WGS) entry which is preliminary data.</text>
</comment>
<sequence>MSTSTVQNRPAGTPAVRPAAGSGVNFLRTLHAEWIKFTTLRSTWILLATTVVVMVGIGLLGGWGVGSGLEELAAEGQDPAAVGLDPQLLYMMTTGGIDFGQLIIGSLGVLLIASEYSTGMIRSTMTAVPDRLSPLFAKALVIALVAAVVGVVSSFATYFLMQPILAQYGQEFGLDVENLVPSMLLSGVYLALASLIALALGALMRNSAGGIVALVVLFLIVPMVLGFIQLDWIQDTLPYLPSNAGRQLLALQIADGDLTQLQGGLVMAAWSAVLLAAAAVVIKRRDV</sequence>
<name>A0ABS9L547_9MICC</name>
<feature type="transmembrane region" description="Helical" evidence="1">
    <location>
        <begin position="180"/>
        <end position="203"/>
    </location>
</feature>
<keyword evidence="1" id="KW-0812">Transmembrane</keyword>
<keyword evidence="1" id="KW-0472">Membrane</keyword>
<protein>
    <submittedName>
        <fullName evidence="2">ABC transporter permease</fullName>
    </submittedName>
</protein>
<keyword evidence="3" id="KW-1185">Reference proteome</keyword>
<keyword evidence="1" id="KW-1133">Transmembrane helix</keyword>
<evidence type="ECO:0000313" key="2">
    <source>
        <dbReference type="EMBL" id="MCG2621811.1"/>
    </source>
</evidence>
<feature type="transmembrane region" description="Helical" evidence="1">
    <location>
        <begin position="44"/>
        <end position="69"/>
    </location>
</feature>